<sequence>MSMDSTAGSVNGPPSNNQNKGYQNDTLNPYFLHLNENPGNVLVYQGDVFRISDIQEEIYTLKQGDCTISAYYTKVKKLWQELDNFRPIPDSNCLENCQATAKMREYRDGDQVIRFFKGLNEQYSAVRSQIMMMEPLPNIGKVYSLLVQQERQAIIPLDESKILASTTSQYAGRSQSNRGRGGRVNGGRGRGRNSNSKYGTYCGMTNHIVENCFKNHGFPPHMQHNGMVNNCATTNEDDAKSIAYDDEVGDTDSGKLFFTPDQHKALLALLQHSSTLQSHSVNHITSQPSSSSGYKLNEDDWCR</sequence>
<evidence type="ECO:0000256" key="1">
    <source>
        <dbReference type="SAM" id="MobiDB-lite"/>
    </source>
</evidence>
<comment type="caution">
    <text evidence="2">The sequence shown here is derived from an EMBL/GenBank/DDBJ whole genome shotgun (WGS) entry which is preliminary data.</text>
</comment>
<feature type="region of interest" description="Disordered" evidence="1">
    <location>
        <begin position="167"/>
        <end position="196"/>
    </location>
</feature>
<protein>
    <submittedName>
        <fullName evidence="2">Flavonol sulfotransferase-like protein</fullName>
    </submittedName>
</protein>
<keyword evidence="2" id="KW-0808">Transferase</keyword>
<reference evidence="2 3" key="2">
    <citation type="journal article" date="2017" name="Front. Plant Sci.">
        <title>Gene Classification and Mining of Molecular Markers Useful in Red Clover (Trifolium pratense) Breeding.</title>
        <authorList>
            <person name="Istvanek J."/>
            <person name="Dluhosova J."/>
            <person name="Dluhos P."/>
            <person name="Patkova L."/>
            <person name="Nedelnik J."/>
            <person name="Repkova J."/>
        </authorList>
    </citation>
    <scope>NUCLEOTIDE SEQUENCE [LARGE SCALE GENOMIC DNA]</scope>
    <source>
        <strain evidence="3">cv. Tatra</strain>
        <tissue evidence="2">Young leaves</tissue>
    </source>
</reference>
<feature type="compositionally biased region" description="Polar residues" evidence="1">
    <location>
        <begin position="281"/>
        <end position="294"/>
    </location>
</feature>
<feature type="region of interest" description="Disordered" evidence="1">
    <location>
        <begin position="280"/>
        <end position="303"/>
    </location>
</feature>
<gene>
    <name evidence="2" type="ORF">L195_g036424</name>
</gene>
<proteinExistence type="predicted"/>
<accession>A0A2K3LPG3</accession>
<dbReference type="EMBL" id="ASHM01037920">
    <property type="protein sequence ID" value="PNX80425.1"/>
    <property type="molecule type" value="Genomic_DNA"/>
</dbReference>
<feature type="region of interest" description="Disordered" evidence="1">
    <location>
        <begin position="1"/>
        <end position="22"/>
    </location>
</feature>
<evidence type="ECO:0000313" key="2">
    <source>
        <dbReference type="EMBL" id="PNX80425.1"/>
    </source>
</evidence>
<dbReference type="Proteomes" id="UP000236291">
    <property type="component" value="Unassembled WGS sequence"/>
</dbReference>
<dbReference type="PANTHER" id="PTHR34222:SF99">
    <property type="entry name" value="PROTEIN, PUTATIVE-RELATED"/>
    <property type="match status" value="1"/>
</dbReference>
<evidence type="ECO:0000313" key="3">
    <source>
        <dbReference type="Proteomes" id="UP000236291"/>
    </source>
</evidence>
<dbReference type="PANTHER" id="PTHR34222">
    <property type="entry name" value="GAG_PRE-INTEGRS DOMAIN-CONTAINING PROTEIN"/>
    <property type="match status" value="1"/>
</dbReference>
<dbReference type="AlphaFoldDB" id="A0A2K3LPG3"/>
<dbReference type="GO" id="GO:0016740">
    <property type="term" value="F:transferase activity"/>
    <property type="evidence" value="ECO:0007669"/>
    <property type="project" value="UniProtKB-KW"/>
</dbReference>
<reference evidence="2 3" key="1">
    <citation type="journal article" date="2014" name="Am. J. Bot.">
        <title>Genome assembly and annotation for red clover (Trifolium pratense; Fabaceae).</title>
        <authorList>
            <person name="Istvanek J."/>
            <person name="Jaros M."/>
            <person name="Krenek A."/>
            <person name="Repkova J."/>
        </authorList>
    </citation>
    <scope>NUCLEOTIDE SEQUENCE [LARGE SCALE GENOMIC DNA]</scope>
    <source>
        <strain evidence="3">cv. Tatra</strain>
        <tissue evidence="2">Young leaves</tissue>
    </source>
</reference>
<name>A0A2K3LPG3_TRIPR</name>
<organism evidence="2 3">
    <name type="scientific">Trifolium pratense</name>
    <name type="common">Red clover</name>
    <dbReference type="NCBI Taxonomy" id="57577"/>
    <lineage>
        <taxon>Eukaryota</taxon>
        <taxon>Viridiplantae</taxon>
        <taxon>Streptophyta</taxon>
        <taxon>Embryophyta</taxon>
        <taxon>Tracheophyta</taxon>
        <taxon>Spermatophyta</taxon>
        <taxon>Magnoliopsida</taxon>
        <taxon>eudicotyledons</taxon>
        <taxon>Gunneridae</taxon>
        <taxon>Pentapetalae</taxon>
        <taxon>rosids</taxon>
        <taxon>fabids</taxon>
        <taxon>Fabales</taxon>
        <taxon>Fabaceae</taxon>
        <taxon>Papilionoideae</taxon>
        <taxon>50 kb inversion clade</taxon>
        <taxon>NPAAA clade</taxon>
        <taxon>Hologalegina</taxon>
        <taxon>IRL clade</taxon>
        <taxon>Trifolieae</taxon>
        <taxon>Trifolium</taxon>
    </lineage>
</organism>